<comment type="caution">
    <text evidence="4">The sequence shown here is derived from an EMBL/GenBank/DDBJ whole genome shotgun (WGS) entry which is preliminary data.</text>
</comment>
<gene>
    <name evidence="4" type="ORF">EJB05_36344</name>
</gene>
<dbReference type="Proteomes" id="UP000324897">
    <property type="component" value="Chromosome 7"/>
</dbReference>
<dbReference type="InterPro" id="IPR029068">
    <property type="entry name" value="Glyas_Bleomycin-R_OHBP_Dase"/>
</dbReference>
<dbReference type="EMBL" id="RWGY01000029">
    <property type="protein sequence ID" value="TVU20148.1"/>
    <property type="molecule type" value="Genomic_DNA"/>
</dbReference>
<dbReference type="OrthoDB" id="16820at2759"/>
<dbReference type="GO" id="GO:0004462">
    <property type="term" value="F:lactoylglutathione lyase activity"/>
    <property type="evidence" value="ECO:0007669"/>
    <property type="project" value="TreeGrafter"/>
</dbReference>
<dbReference type="GO" id="GO:0005737">
    <property type="term" value="C:cytoplasm"/>
    <property type="evidence" value="ECO:0007669"/>
    <property type="project" value="TreeGrafter"/>
</dbReference>
<feature type="region of interest" description="Disordered" evidence="1">
    <location>
        <begin position="53"/>
        <end position="82"/>
    </location>
</feature>
<dbReference type="Pfam" id="PF00903">
    <property type="entry name" value="Glyoxalase"/>
    <property type="match status" value="2"/>
</dbReference>
<feature type="compositionally biased region" description="Low complexity" evidence="1">
    <location>
        <begin position="59"/>
        <end position="78"/>
    </location>
</feature>
<protein>
    <recommendedName>
        <fullName evidence="3">VOC domain-containing protein</fullName>
    </recommendedName>
</protein>
<name>A0A5J9UA34_9POAL</name>
<sequence>LSRNRRASQPAFNFIEILYCVAVFALLRHAAVALLRHAAVALLPHRRGRSVVPRASNFSASPSPSSSTSLPPASSTTPPAGPHHITKPFFRLFKFRLNRRIIYSSYCDLMKKIYIELERLLRLENMSLPESERFAEFVNGKLVTPKEGSFLVQIIPENEEEEPLTFLFRWKDLYLDSFHFDEVWYRLCDHEAELPPRKQLPYREKKGVVVLESISSRYDDLGGSNVDIGHLAFVRCYYTLRKTGRLCLSANGLQTLKSGALATPAVGISEAVRFAFHQRMVKNALKSGTTFHVTDSISKYFNMWGTFSQCMYTNVRPPCCLLSLVQISNRLWVIRRQDLAEAKSDGNEAEVPLKSLLAWHAEDKRRILHAVCNVRDLDRTVTFYKNSFAMKVLRTKDDPEENKATALVGFGPENNNFALKLDHEHGKKGYEIGAAFGHFGIATEDVNKLVKKAESKGGKITREPRINGGPAEVTFVHDPDNYRFELVQRVRTPDQLNKMMLRVCDIERSIRFYQKALGMTVISKKDFPKSQCTIASLGYPEKETVLELTYHYGVTEYAKGNAYEQVVIGTNDVYRSAKTVERLITVLGGAMLEKPCKLPRTNTVAMSFLDPDGWKLVLMDIGDFLNELQGIPGV</sequence>
<keyword evidence="2" id="KW-1133">Transmembrane helix</keyword>
<keyword evidence="2" id="KW-0812">Transmembrane</keyword>
<dbReference type="SUPFAM" id="SSF56371">
    <property type="entry name" value="Ribosome inactivating proteins (RIP)"/>
    <property type="match status" value="1"/>
</dbReference>
<evidence type="ECO:0000313" key="5">
    <source>
        <dbReference type="Proteomes" id="UP000324897"/>
    </source>
</evidence>
<evidence type="ECO:0000256" key="2">
    <source>
        <dbReference type="SAM" id="Phobius"/>
    </source>
</evidence>
<dbReference type="InterPro" id="IPR001574">
    <property type="entry name" value="Ribosome_inactivat_prot"/>
</dbReference>
<feature type="non-terminal residue" evidence="4">
    <location>
        <position position="1"/>
    </location>
</feature>
<reference evidence="4 5" key="1">
    <citation type="journal article" date="2019" name="Sci. Rep.">
        <title>A high-quality genome of Eragrostis curvula grass provides insights into Poaceae evolution and supports new strategies to enhance forage quality.</title>
        <authorList>
            <person name="Carballo J."/>
            <person name="Santos B.A.C.M."/>
            <person name="Zappacosta D."/>
            <person name="Garbus I."/>
            <person name="Selva J.P."/>
            <person name="Gallo C.A."/>
            <person name="Diaz A."/>
            <person name="Albertini E."/>
            <person name="Caccamo M."/>
            <person name="Echenique V."/>
        </authorList>
    </citation>
    <scope>NUCLEOTIDE SEQUENCE [LARGE SCALE GENOMIC DNA]</scope>
    <source>
        <strain evidence="5">cv. Victoria</strain>
        <tissue evidence="4">Leaf</tissue>
    </source>
</reference>
<dbReference type="Pfam" id="PF00161">
    <property type="entry name" value="RIP"/>
    <property type="match status" value="1"/>
</dbReference>
<feature type="transmembrane region" description="Helical" evidence="2">
    <location>
        <begin position="12"/>
        <end position="35"/>
    </location>
</feature>
<dbReference type="PANTHER" id="PTHR46036">
    <property type="entry name" value="LACTOYLGLUTATHIONE LYASE"/>
    <property type="match status" value="1"/>
</dbReference>
<dbReference type="AlphaFoldDB" id="A0A5J9UA34"/>
<dbReference type="InterPro" id="IPR004360">
    <property type="entry name" value="Glyas_Fos-R_dOase_dom"/>
</dbReference>
<organism evidence="4 5">
    <name type="scientific">Eragrostis curvula</name>
    <name type="common">weeping love grass</name>
    <dbReference type="NCBI Taxonomy" id="38414"/>
    <lineage>
        <taxon>Eukaryota</taxon>
        <taxon>Viridiplantae</taxon>
        <taxon>Streptophyta</taxon>
        <taxon>Embryophyta</taxon>
        <taxon>Tracheophyta</taxon>
        <taxon>Spermatophyta</taxon>
        <taxon>Magnoliopsida</taxon>
        <taxon>Liliopsida</taxon>
        <taxon>Poales</taxon>
        <taxon>Poaceae</taxon>
        <taxon>PACMAD clade</taxon>
        <taxon>Chloridoideae</taxon>
        <taxon>Eragrostideae</taxon>
        <taxon>Eragrostidinae</taxon>
        <taxon>Eragrostis</taxon>
    </lineage>
</organism>
<dbReference type="PANTHER" id="PTHR46036:SF2">
    <property type="entry name" value="LACTOYLGLUTATHIONE LYASE GLX1"/>
    <property type="match status" value="1"/>
</dbReference>
<keyword evidence="2" id="KW-0472">Membrane</keyword>
<keyword evidence="5" id="KW-1185">Reference proteome</keyword>
<feature type="domain" description="VOC" evidence="3">
    <location>
        <begin position="495"/>
        <end position="621"/>
    </location>
</feature>
<dbReference type="SUPFAM" id="SSF54593">
    <property type="entry name" value="Glyoxalase/Bleomycin resistance protein/Dihydroxybiphenyl dioxygenase"/>
    <property type="match status" value="2"/>
</dbReference>
<dbReference type="GO" id="GO:0017148">
    <property type="term" value="P:negative regulation of translation"/>
    <property type="evidence" value="ECO:0007669"/>
    <property type="project" value="InterPro"/>
</dbReference>
<evidence type="ECO:0000313" key="4">
    <source>
        <dbReference type="EMBL" id="TVU20148.1"/>
    </source>
</evidence>
<dbReference type="Gene3D" id="3.10.180.10">
    <property type="entry name" value="2,3-Dihydroxybiphenyl 1,2-Dioxygenase, domain 1"/>
    <property type="match status" value="2"/>
</dbReference>
<dbReference type="GO" id="GO:0019243">
    <property type="term" value="P:methylglyoxal catabolic process to D-lactate via S-lactoyl-glutathione"/>
    <property type="evidence" value="ECO:0007669"/>
    <property type="project" value="TreeGrafter"/>
</dbReference>
<accession>A0A5J9UA34</accession>
<proteinExistence type="predicted"/>
<dbReference type="InterPro" id="IPR036041">
    <property type="entry name" value="Ribosome-inact_prot_sf"/>
</dbReference>
<dbReference type="InterPro" id="IPR037523">
    <property type="entry name" value="VOC_core"/>
</dbReference>
<evidence type="ECO:0000256" key="1">
    <source>
        <dbReference type="SAM" id="MobiDB-lite"/>
    </source>
</evidence>
<feature type="domain" description="VOC" evidence="3">
    <location>
        <begin position="366"/>
        <end position="489"/>
    </location>
</feature>
<dbReference type="GO" id="GO:0030598">
    <property type="term" value="F:rRNA N-glycosylase activity"/>
    <property type="evidence" value="ECO:0007669"/>
    <property type="project" value="InterPro"/>
</dbReference>
<evidence type="ECO:0000259" key="3">
    <source>
        <dbReference type="PROSITE" id="PS51819"/>
    </source>
</evidence>
<dbReference type="PROSITE" id="PS51819">
    <property type="entry name" value="VOC"/>
    <property type="match status" value="2"/>
</dbReference>